<proteinExistence type="predicted"/>
<protein>
    <submittedName>
        <fullName evidence="1">Uncharacterized protein</fullName>
    </submittedName>
</protein>
<sequence>MEISELTRWLLLGFISEDELLKDWKYHCSANYEILKKYIDGARSYGNGDSEKEISFLEIRLPLVLYTKDRVAEEQKFCIEFYRMEGNKVRSTIRTHALDFKPSPEYAEQLMKHLRAQCFMVKDIEY</sequence>
<dbReference type="RefSeq" id="WP_128635961.1">
    <property type="nucleotide sequence ID" value="NZ_RRCN01000002.1"/>
</dbReference>
<dbReference type="Proteomes" id="UP000267017">
    <property type="component" value="Unassembled WGS sequence"/>
</dbReference>
<name>A0A3P3TCN6_9BACL</name>
<evidence type="ECO:0000313" key="2">
    <source>
        <dbReference type="Proteomes" id="UP000267017"/>
    </source>
</evidence>
<evidence type="ECO:0000313" key="1">
    <source>
        <dbReference type="EMBL" id="RRJ54868.1"/>
    </source>
</evidence>
<dbReference type="AlphaFoldDB" id="A0A3P3TCN6"/>
<organism evidence="1 2">
    <name type="scientific">Paenibacillus oralis</name>
    <dbReference type="NCBI Taxonomy" id="2490856"/>
    <lineage>
        <taxon>Bacteria</taxon>
        <taxon>Bacillati</taxon>
        <taxon>Bacillota</taxon>
        <taxon>Bacilli</taxon>
        <taxon>Bacillales</taxon>
        <taxon>Paenibacillaceae</taxon>
        <taxon>Paenibacillus</taxon>
    </lineage>
</organism>
<reference evidence="1 2" key="1">
    <citation type="submission" date="2018-11" db="EMBL/GenBank/DDBJ databases">
        <title>Genome sequencing of Paenibacillus sp. KCOM 3021 (= ChDC PVNT-B20).</title>
        <authorList>
            <person name="Kook J.-K."/>
            <person name="Park S.-N."/>
            <person name="Lim Y.K."/>
        </authorList>
    </citation>
    <scope>NUCLEOTIDE SEQUENCE [LARGE SCALE GENOMIC DNA]</scope>
    <source>
        <strain evidence="1 2">KCOM 3021</strain>
    </source>
</reference>
<keyword evidence="2" id="KW-1185">Reference proteome</keyword>
<comment type="caution">
    <text evidence="1">The sequence shown here is derived from an EMBL/GenBank/DDBJ whole genome shotgun (WGS) entry which is preliminary data.</text>
</comment>
<accession>A0A3P3TCN6</accession>
<gene>
    <name evidence="1" type="ORF">EHV15_35430</name>
</gene>
<dbReference type="EMBL" id="RRCN01000002">
    <property type="protein sequence ID" value="RRJ54868.1"/>
    <property type="molecule type" value="Genomic_DNA"/>
</dbReference>